<dbReference type="OrthoDB" id="5763510at2"/>
<dbReference type="EMBL" id="CP000155">
    <property type="protein sequence ID" value="ABC28048.1"/>
    <property type="molecule type" value="Genomic_DNA"/>
</dbReference>
<dbReference type="KEGG" id="hch:HCH_01172"/>
<evidence type="ECO:0000259" key="4">
    <source>
        <dbReference type="Pfam" id="PF00497"/>
    </source>
</evidence>
<evidence type="ECO:0000313" key="5">
    <source>
        <dbReference type="EMBL" id="ABC28048.1"/>
    </source>
</evidence>
<comment type="similarity">
    <text evidence="1">Belongs to the bacterial solute-binding protein 3 family.</text>
</comment>
<protein>
    <submittedName>
        <fullName evidence="5">ABC-type amino acid transport/signal transduction systems, periplasmic component/domain</fullName>
    </submittedName>
</protein>
<organism evidence="5 6">
    <name type="scientific">Hahella chejuensis (strain KCTC 2396)</name>
    <dbReference type="NCBI Taxonomy" id="349521"/>
    <lineage>
        <taxon>Bacteria</taxon>
        <taxon>Pseudomonadati</taxon>
        <taxon>Pseudomonadota</taxon>
        <taxon>Gammaproteobacteria</taxon>
        <taxon>Oceanospirillales</taxon>
        <taxon>Hahellaceae</taxon>
        <taxon>Hahella</taxon>
    </lineage>
</organism>
<dbReference type="STRING" id="349521.HCH_01172"/>
<reference evidence="5 6" key="1">
    <citation type="journal article" date="2005" name="Nucleic Acids Res.">
        <title>Genomic blueprint of Hahella chejuensis, a marine microbe producing an algicidal agent.</title>
        <authorList>
            <person name="Jeong H."/>
            <person name="Yim J.H."/>
            <person name="Lee C."/>
            <person name="Choi S.-H."/>
            <person name="Park Y.K."/>
            <person name="Yoon S.H."/>
            <person name="Hur C.-G."/>
            <person name="Kang H.-Y."/>
            <person name="Kim D."/>
            <person name="Lee H.H."/>
            <person name="Park K.H."/>
            <person name="Park S.-H."/>
            <person name="Park H.-S."/>
            <person name="Lee H.K."/>
            <person name="Oh T.K."/>
            <person name="Kim J.F."/>
        </authorList>
    </citation>
    <scope>NUCLEOTIDE SEQUENCE [LARGE SCALE GENOMIC DNA]</scope>
    <source>
        <strain evidence="5 6">KCTC 2396</strain>
    </source>
</reference>
<dbReference type="RefSeq" id="WP_011395123.1">
    <property type="nucleotide sequence ID" value="NC_007645.1"/>
</dbReference>
<feature type="signal peptide" evidence="3">
    <location>
        <begin position="1"/>
        <end position="27"/>
    </location>
</feature>
<dbReference type="InterPro" id="IPR001638">
    <property type="entry name" value="Solute-binding_3/MltF_N"/>
</dbReference>
<sequence>MSSSIVRPFRSAFAVLFSFFLIAPPVASETLTVATGDWPPYVSPQLKHYGVTARIVKEAFEAAGDEVVFQFFPWKRTLLMSEEGLADASFPWSHKPEREAHHYYSDSIGRYGYVFFHLKTKTFEWRDLSDLRSLKVGGTNSYNYGDDFVNASKDGLFEIEWVHSDELNWRKMLAGRLDIFPSDVEAGYAELRDLFPAEQARRITHHPHPLKPLTTMHLLFSMEKPESLERLKRFNTGLQQLHAEGKIEQYLRESREGQYRLVSEEVREEGL</sequence>
<feature type="chain" id="PRO_5004215872" evidence="3">
    <location>
        <begin position="28"/>
        <end position="271"/>
    </location>
</feature>
<dbReference type="Proteomes" id="UP000000238">
    <property type="component" value="Chromosome"/>
</dbReference>
<dbReference type="HOGENOM" id="CLU_064076_3_0_6"/>
<dbReference type="eggNOG" id="COG0834">
    <property type="taxonomic scope" value="Bacteria"/>
</dbReference>
<evidence type="ECO:0000313" key="6">
    <source>
        <dbReference type="Proteomes" id="UP000000238"/>
    </source>
</evidence>
<dbReference type="PANTHER" id="PTHR35936:SF25">
    <property type="entry name" value="ABC TRANSPORTER SUBSTRATE-BINDING PROTEIN"/>
    <property type="match status" value="1"/>
</dbReference>
<dbReference type="SUPFAM" id="SSF53850">
    <property type="entry name" value="Periplasmic binding protein-like II"/>
    <property type="match status" value="1"/>
</dbReference>
<feature type="domain" description="Solute-binding protein family 3/N-terminal" evidence="4">
    <location>
        <begin position="33"/>
        <end position="250"/>
    </location>
</feature>
<dbReference type="PANTHER" id="PTHR35936">
    <property type="entry name" value="MEMBRANE-BOUND LYTIC MUREIN TRANSGLYCOSYLASE F"/>
    <property type="match status" value="1"/>
</dbReference>
<dbReference type="Gene3D" id="3.40.190.10">
    <property type="entry name" value="Periplasmic binding protein-like II"/>
    <property type="match status" value="2"/>
</dbReference>
<gene>
    <name evidence="5" type="ordered locus">HCH_01172</name>
</gene>
<evidence type="ECO:0000256" key="2">
    <source>
        <dbReference type="ARBA" id="ARBA00022729"/>
    </source>
</evidence>
<dbReference type="Pfam" id="PF00497">
    <property type="entry name" value="SBP_bac_3"/>
    <property type="match status" value="1"/>
</dbReference>
<accession>Q2SMS6</accession>
<evidence type="ECO:0000256" key="3">
    <source>
        <dbReference type="SAM" id="SignalP"/>
    </source>
</evidence>
<proteinExistence type="inferred from homology"/>
<name>Q2SMS6_HAHCH</name>
<dbReference type="AlphaFoldDB" id="Q2SMS6"/>
<keyword evidence="2 3" id="KW-0732">Signal</keyword>
<keyword evidence="6" id="KW-1185">Reference proteome</keyword>
<evidence type="ECO:0000256" key="1">
    <source>
        <dbReference type="ARBA" id="ARBA00010333"/>
    </source>
</evidence>